<proteinExistence type="predicted"/>
<evidence type="ECO:0000313" key="2">
    <source>
        <dbReference type="Proteomes" id="UP000240978"/>
    </source>
</evidence>
<name>A0A2P8FPY2_9BACT</name>
<dbReference type="EMBL" id="PYGK01000017">
    <property type="protein sequence ID" value="PSL23753.1"/>
    <property type="molecule type" value="Genomic_DNA"/>
</dbReference>
<reference evidence="1 2" key="1">
    <citation type="submission" date="2018-03" db="EMBL/GenBank/DDBJ databases">
        <title>Genomic Encyclopedia of Archaeal and Bacterial Type Strains, Phase II (KMG-II): from individual species to whole genera.</title>
        <authorList>
            <person name="Goeker M."/>
        </authorList>
    </citation>
    <scope>NUCLEOTIDE SEQUENCE [LARGE SCALE GENOMIC DNA]</scope>
    <source>
        <strain evidence="1 2">DSM 18107</strain>
    </source>
</reference>
<dbReference type="Proteomes" id="UP000240978">
    <property type="component" value="Unassembled WGS sequence"/>
</dbReference>
<organism evidence="1 2">
    <name type="scientific">Chitinophaga ginsengisoli</name>
    <dbReference type="NCBI Taxonomy" id="363837"/>
    <lineage>
        <taxon>Bacteria</taxon>
        <taxon>Pseudomonadati</taxon>
        <taxon>Bacteroidota</taxon>
        <taxon>Chitinophagia</taxon>
        <taxon>Chitinophagales</taxon>
        <taxon>Chitinophagaceae</taxon>
        <taxon>Chitinophaga</taxon>
    </lineage>
</organism>
<protein>
    <submittedName>
        <fullName evidence="1">Uncharacterized protein</fullName>
    </submittedName>
</protein>
<dbReference type="AlphaFoldDB" id="A0A2P8FPY2"/>
<sequence length="43" mass="4846">MYDKQGQDVCLGTVIVIIERIPTGDEVRRHNFGVNQAIYPDQG</sequence>
<comment type="caution">
    <text evidence="1">The sequence shown here is derived from an EMBL/GenBank/DDBJ whole genome shotgun (WGS) entry which is preliminary data.</text>
</comment>
<gene>
    <name evidence="1" type="ORF">CLV42_117110</name>
</gene>
<accession>A0A2P8FPY2</accession>
<keyword evidence="2" id="KW-1185">Reference proteome</keyword>
<evidence type="ECO:0000313" key="1">
    <source>
        <dbReference type="EMBL" id="PSL23753.1"/>
    </source>
</evidence>